<dbReference type="Gene3D" id="3.40.50.10350">
    <property type="entry name" value="Glycerate kinase, domain 1"/>
    <property type="match status" value="1"/>
</dbReference>
<dbReference type="InterPro" id="IPR018193">
    <property type="entry name" value="Glyc_kinase_flavodox-like_fold"/>
</dbReference>
<proteinExistence type="inferred from homology"/>
<accession>A0A9D9H7P8</accession>
<evidence type="ECO:0000256" key="3">
    <source>
        <dbReference type="ARBA" id="ARBA00022777"/>
    </source>
</evidence>
<dbReference type="GO" id="GO:0031388">
    <property type="term" value="P:organic acid phosphorylation"/>
    <property type="evidence" value="ECO:0007669"/>
    <property type="project" value="UniProtKB-UniRule"/>
</dbReference>
<dbReference type="PANTHER" id="PTHR21599">
    <property type="entry name" value="GLYCERATE KINASE"/>
    <property type="match status" value="1"/>
</dbReference>
<protein>
    <submittedName>
        <fullName evidence="5">Glycerate kinase</fullName>
    </submittedName>
</protein>
<comment type="similarity">
    <text evidence="1 4">Belongs to the glycerate kinase type-1 family.</text>
</comment>
<dbReference type="InterPro" id="IPR004381">
    <property type="entry name" value="Glycerate_kinase"/>
</dbReference>
<dbReference type="SUPFAM" id="SSF110738">
    <property type="entry name" value="Glycerate kinase I"/>
    <property type="match status" value="1"/>
</dbReference>
<evidence type="ECO:0000313" key="5">
    <source>
        <dbReference type="EMBL" id="MBO8441196.1"/>
    </source>
</evidence>
<name>A0A9D9H7P8_9LACO</name>
<dbReference type="PIRSF" id="PIRSF006078">
    <property type="entry name" value="GlxK"/>
    <property type="match status" value="1"/>
</dbReference>
<reference evidence="5" key="2">
    <citation type="journal article" date="2021" name="PeerJ">
        <title>Extensive microbial diversity within the chicken gut microbiome revealed by metagenomics and culture.</title>
        <authorList>
            <person name="Gilroy R."/>
            <person name="Ravi A."/>
            <person name="Getino M."/>
            <person name="Pursley I."/>
            <person name="Horton D.L."/>
            <person name="Alikhan N.F."/>
            <person name="Baker D."/>
            <person name="Gharbi K."/>
            <person name="Hall N."/>
            <person name="Watson M."/>
            <person name="Adriaenssens E.M."/>
            <person name="Foster-Nyarko E."/>
            <person name="Jarju S."/>
            <person name="Secka A."/>
            <person name="Antonio M."/>
            <person name="Oren A."/>
            <person name="Chaudhuri R.R."/>
            <person name="La Ragione R."/>
            <person name="Hildebrand F."/>
            <person name="Pallen M.J."/>
        </authorList>
    </citation>
    <scope>NUCLEOTIDE SEQUENCE</scope>
    <source>
        <strain evidence="5">C6-149</strain>
    </source>
</reference>
<evidence type="ECO:0000256" key="4">
    <source>
        <dbReference type="PIRNR" id="PIRNR006078"/>
    </source>
</evidence>
<dbReference type="GO" id="GO:0008887">
    <property type="term" value="F:glycerate kinase activity"/>
    <property type="evidence" value="ECO:0007669"/>
    <property type="project" value="UniProtKB-UniRule"/>
</dbReference>
<dbReference type="NCBIfam" id="TIGR00045">
    <property type="entry name" value="glycerate kinase"/>
    <property type="match status" value="1"/>
</dbReference>
<evidence type="ECO:0000313" key="6">
    <source>
        <dbReference type="Proteomes" id="UP000823614"/>
    </source>
</evidence>
<dbReference type="InterPro" id="IPR036129">
    <property type="entry name" value="Glycerate_kinase_sf"/>
</dbReference>
<gene>
    <name evidence="5" type="ORF">IAA89_01905</name>
</gene>
<reference evidence="5" key="1">
    <citation type="submission" date="2020-10" db="EMBL/GenBank/DDBJ databases">
        <authorList>
            <person name="Gilroy R."/>
        </authorList>
    </citation>
    <scope>NUCLEOTIDE SEQUENCE</scope>
    <source>
        <strain evidence="5">C6-149</strain>
    </source>
</reference>
<dbReference type="Gene3D" id="3.90.1510.10">
    <property type="entry name" value="Glycerate kinase, domain 2"/>
    <property type="match status" value="1"/>
</dbReference>
<dbReference type="PANTHER" id="PTHR21599:SF0">
    <property type="entry name" value="GLYCERATE KINASE"/>
    <property type="match status" value="1"/>
</dbReference>
<dbReference type="Pfam" id="PF02595">
    <property type="entry name" value="Gly_kinase"/>
    <property type="match status" value="1"/>
</dbReference>
<dbReference type="Proteomes" id="UP000823614">
    <property type="component" value="Unassembled WGS sequence"/>
</dbReference>
<keyword evidence="2 4" id="KW-0808">Transferase</keyword>
<keyword evidence="3 4" id="KW-0418">Kinase</keyword>
<dbReference type="InterPro" id="IPR018197">
    <property type="entry name" value="Glycerate_kinase_RE-like"/>
</dbReference>
<dbReference type="EMBL" id="JADIMP010000035">
    <property type="protein sequence ID" value="MBO8441196.1"/>
    <property type="molecule type" value="Genomic_DNA"/>
</dbReference>
<sequence>MKFLIAPDSFKRCATAKQASDAIEIGLKRVFPQAQYTKVPMADGGEGTVQSLTDALNGNFRYIRVFDPLGKKITARYGLIKNKHTAIIEMSAASGMQFVTKETQNPMITSTFGTGQLLKDALHQKNIENIIIGIGGSATIDGGVGMAEALGVKFLDKNNQPIRYGGGGLRNLNHIDVSNLDPLVKQKNIYIASDVDNPLFGENGAAFTFGAQKGANQKMMRSLDNNLRHLHHILKRDLNLDLADKPGSGAAGGLGLGLIAFTNATMEKGINITTSLTELGNKAKDADFVFTGEGRIDEQTLHGKTPIGVSEIAKEYNPNTKVIALVGSMCYNIKPLYEKGIDAIFSISPGRESRAMAIKNIRRNLIRTAENIGHIINN</sequence>
<evidence type="ECO:0000256" key="1">
    <source>
        <dbReference type="ARBA" id="ARBA00006284"/>
    </source>
</evidence>
<evidence type="ECO:0000256" key="2">
    <source>
        <dbReference type="ARBA" id="ARBA00022679"/>
    </source>
</evidence>
<comment type="caution">
    <text evidence="5">The sequence shown here is derived from an EMBL/GenBank/DDBJ whole genome shotgun (WGS) entry which is preliminary data.</text>
</comment>
<organism evidence="5 6">
    <name type="scientific">Candidatus Gallilactobacillus intestinavium</name>
    <dbReference type="NCBI Taxonomy" id="2840838"/>
    <lineage>
        <taxon>Bacteria</taxon>
        <taxon>Bacillati</taxon>
        <taxon>Bacillota</taxon>
        <taxon>Bacilli</taxon>
        <taxon>Lactobacillales</taxon>
        <taxon>Lactobacillaceae</taxon>
        <taxon>Lactobacillaceae incertae sedis</taxon>
        <taxon>Candidatus Gallilactobacillus</taxon>
    </lineage>
</organism>
<dbReference type="AlphaFoldDB" id="A0A9D9H7P8"/>